<keyword evidence="8" id="KW-0808">Transferase</keyword>
<sequence length="132" mass="14389">CAKDNSLTNTANTFAIYVTGLVLEWLQEQGGVAAMEKLNEQKAGVLYDLIDGGDYYRGVIKPEFRGTMNVSFNLPSEELEAKFLAEAGEQGLYALKGHRSVGGIRASIYNAMPMAGVEKLAGFMKEFEKNNG</sequence>
<evidence type="ECO:0000256" key="12">
    <source>
        <dbReference type="ARBA" id="ARBA00031421"/>
    </source>
</evidence>
<comment type="similarity">
    <text evidence="3">Belongs to the class-V pyridoxal-phosphate-dependent aminotransferase family. SerC subfamily.</text>
</comment>
<keyword evidence="9" id="KW-0663">Pyridoxal phosphate</keyword>
<dbReference type="Gene3D" id="3.90.1150.10">
    <property type="entry name" value="Aspartate Aminotransferase, domain 1"/>
    <property type="match status" value="1"/>
</dbReference>
<evidence type="ECO:0000259" key="15">
    <source>
        <dbReference type="Pfam" id="PF00266"/>
    </source>
</evidence>
<dbReference type="GO" id="GO:0006564">
    <property type="term" value="P:L-serine biosynthetic process"/>
    <property type="evidence" value="ECO:0007669"/>
    <property type="project" value="UniProtKB-KW"/>
</dbReference>
<dbReference type="PANTHER" id="PTHR43247:SF1">
    <property type="entry name" value="PHOSPHOSERINE AMINOTRANSFERASE"/>
    <property type="match status" value="1"/>
</dbReference>
<evidence type="ECO:0000256" key="2">
    <source>
        <dbReference type="ARBA" id="ARBA00005099"/>
    </source>
</evidence>
<comment type="catalytic activity">
    <reaction evidence="14">
        <text>O-phospho-L-serine + 2-oxoglutarate = 3-phosphooxypyruvate + L-glutamate</text>
        <dbReference type="Rhea" id="RHEA:14329"/>
        <dbReference type="ChEBI" id="CHEBI:16810"/>
        <dbReference type="ChEBI" id="CHEBI:18110"/>
        <dbReference type="ChEBI" id="CHEBI:29985"/>
        <dbReference type="ChEBI" id="CHEBI:57524"/>
        <dbReference type="EC" id="2.6.1.52"/>
    </reaction>
</comment>
<dbReference type="GO" id="GO:0005737">
    <property type="term" value="C:cytoplasm"/>
    <property type="evidence" value="ECO:0007669"/>
    <property type="project" value="TreeGrafter"/>
</dbReference>
<keyword evidence="7" id="KW-0028">Amino-acid biosynthesis</keyword>
<evidence type="ECO:0000256" key="8">
    <source>
        <dbReference type="ARBA" id="ARBA00022679"/>
    </source>
</evidence>
<protein>
    <recommendedName>
        <fullName evidence="5">Phosphoserine aminotransferase</fullName>
        <ecNumber evidence="4">2.6.1.52</ecNumber>
    </recommendedName>
    <alternativeName>
        <fullName evidence="12">Phosphohydroxythreonine aminotransferase</fullName>
    </alternativeName>
</protein>
<keyword evidence="6 16" id="KW-0032">Aminotransferase</keyword>
<dbReference type="Proteomes" id="UP000702544">
    <property type="component" value="Unassembled WGS sequence"/>
</dbReference>
<comment type="pathway">
    <text evidence="2">Amino-acid biosynthesis; L-serine biosynthesis; L-serine from 3-phospho-D-glycerate: step 2/3.</text>
</comment>
<keyword evidence="10" id="KW-0664">Pyridoxine biosynthesis</keyword>
<comment type="caution">
    <text evidence="16">The sequence shown here is derived from an EMBL/GenBank/DDBJ whole genome shotgun (WGS) entry which is preliminary data.</text>
</comment>
<evidence type="ECO:0000256" key="10">
    <source>
        <dbReference type="ARBA" id="ARBA00023096"/>
    </source>
</evidence>
<evidence type="ECO:0000313" key="17">
    <source>
        <dbReference type="Proteomes" id="UP000702544"/>
    </source>
</evidence>
<feature type="non-terminal residue" evidence="16">
    <location>
        <position position="1"/>
    </location>
</feature>
<dbReference type="GO" id="GO:0008615">
    <property type="term" value="P:pyridoxine biosynthetic process"/>
    <property type="evidence" value="ECO:0007669"/>
    <property type="project" value="UniProtKB-KW"/>
</dbReference>
<dbReference type="AlphaFoldDB" id="A0AAE4Z9M9"/>
<dbReference type="GO" id="GO:0004648">
    <property type="term" value="F:O-phospho-L-serine:2-oxoglutarate aminotransferase activity"/>
    <property type="evidence" value="ECO:0007669"/>
    <property type="project" value="UniProtKB-EC"/>
</dbReference>
<evidence type="ECO:0000256" key="13">
    <source>
        <dbReference type="ARBA" id="ARBA00047630"/>
    </source>
</evidence>
<evidence type="ECO:0000256" key="9">
    <source>
        <dbReference type="ARBA" id="ARBA00022898"/>
    </source>
</evidence>
<dbReference type="FunFam" id="3.90.1150.10:FF:000006">
    <property type="entry name" value="Phosphoserine aminotransferase"/>
    <property type="match status" value="1"/>
</dbReference>
<dbReference type="InterPro" id="IPR015424">
    <property type="entry name" value="PyrdxlP-dep_Trfase"/>
</dbReference>
<evidence type="ECO:0000313" key="16">
    <source>
        <dbReference type="EMBL" id="NIR74051.1"/>
    </source>
</evidence>
<evidence type="ECO:0000256" key="7">
    <source>
        <dbReference type="ARBA" id="ARBA00022605"/>
    </source>
</evidence>
<dbReference type="SUPFAM" id="SSF53383">
    <property type="entry name" value="PLP-dependent transferases"/>
    <property type="match status" value="1"/>
</dbReference>
<dbReference type="InterPro" id="IPR000192">
    <property type="entry name" value="Aminotrans_V_dom"/>
</dbReference>
<feature type="domain" description="Aminotransferase class V" evidence="15">
    <location>
        <begin position="10"/>
        <end position="120"/>
    </location>
</feature>
<evidence type="ECO:0000256" key="5">
    <source>
        <dbReference type="ARBA" id="ARBA00021164"/>
    </source>
</evidence>
<dbReference type="PANTHER" id="PTHR43247">
    <property type="entry name" value="PHOSPHOSERINE AMINOTRANSFERASE"/>
    <property type="match status" value="1"/>
</dbReference>
<dbReference type="Pfam" id="PF00266">
    <property type="entry name" value="Aminotran_5"/>
    <property type="match status" value="1"/>
</dbReference>
<evidence type="ECO:0000256" key="1">
    <source>
        <dbReference type="ARBA" id="ARBA00001933"/>
    </source>
</evidence>
<dbReference type="EMBL" id="JAACAK010000021">
    <property type="protein sequence ID" value="NIR74051.1"/>
    <property type="molecule type" value="Genomic_DNA"/>
</dbReference>
<comment type="catalytic activity">
    <reaction evidence="13">
        <text>4-(phosphooxy)-L-threonine + 2-oxoglutarate = (R)-3-hydroxy-2-oxo-4-phosphooxybutanoate + L-glutamate</text>
        <dbReference type="Rhea" id="RHEA:16573"/>
        <dbReference type="ChEBI" id="CHEBI:16810"/>
        <dbReference type="ChEBI" id="CHEBI:29985"/>
        <dbReference type="ChEBI" id="CHEBI:58452"/>
        <dbReference type="ChEBI" id="CHEBI:58538"/>
        <dbReference type="EC" id="2.6.1.52"/>
    </reaction>
</comment>
<evidence type="ECO:0000256" key="11">
    <source>
        <dbReference type="ARBA" id="ARBA00023299"/>
    </source>
</evidence>
<dbReference type="EC" id="2.6.1.52" evidence="4"/>
<dbReference type="GO" id="GO:0030170">
    <property type="term" value="F:pyridoxal phosphate binding"/>
    <property type="evidence" value="ECO:0007669"/>
    <property type="project" value="TreeGrafter"/>
</dbReference>
<gene>
    <name evidence="16" type="ORF">GWO12_02900</name>
</gene>
<evidence type="ECO:0000256" key="3">
    <source>
        <dbReference type="ARBA" id="ARBA00006904"/>
    </source>
</evidence>
<organism evidence="16 17">
    <name type="scientific">Candidatus Kutchimonas denitrificans</name>
    <dbReference type="NCBI Taxonomy" id="3056748"/>
    <lineage>
        <taxon>Bacteria</taxon>
        <taxon>Pseudomonadati</taxon>
        <taxon>Gemmatimonadota</taxon>
        <taxon>Gemmatimonadia</taxon>
        <taxon>Candidatus Palauibacterales</taxon>
        <taxon>Candidatus Palauibacteraceae</taxon>
        <taxon>Candidatus Kutchimonas</taxon>
    </lineage>
</organism>
<dbReference type="InterPro" id="IPR015422">
    <property type="entry name" value="PyrdxlP-dep_Trfase_small"/>
</dbReference>
<evidence type="ECO:0000256" key="6">
    <source>
        <dbReference type="ARBA" id="ARBA00022576"/>
    </source>
</evidence>
<reference evidence="16 17" key="1">
    <citation type="submission" date="2020-01" db="EMBL/GenBank/DDBJ databases">
        <title>Genomes assembled from Gulf of Kutch pelagic sediment metagenomes.</title>
        <authorList>
            <person name="Chandrashekar M."/>
            <person name="Mahajan M.S."/>
            <person name="Dave K.J."/>
            <person name="Vatsa P."/>
            <person name="Nathani N.M."/>
        </authorList>
    </citation>
    <scope>NUCLEOTIDE SEQUENCE [LARGE SCALE GENOMIC DNA]</scope>
    <source>
        <strain evidence="16">KS3-K002</strain>
    </source>
</reference>
<evidence type="ECO:0000256" key="4">
    <source>
        <dbReference type="ARBA" id="ARBA00013030"/>
    </source>
</evidence>
<proteinExistence type="inferred from homology"/>
<accession>A0AAE4Z9M9</accession>
<name>A0AAE4Z9M9_9BACT</name>
<evidence type="ECO:0000256" key="14">
    <source>
        <dbReference type="ARBA" id="ARBA00049007"/>
    </source>
</evidence>
<dbReference type="InterPro" id="IPR022278">
    <property type="entry name" value="Pser_aminoTfrase"/>
</dbReference>
<comment type="cofactor">
    <cofactor evidence="1">
        <name>pyridoxal 5'-phosphate</name>
        <dbReference type="ChEBI" id="CHEBI:597326"/>
    </cofactor>
</comment>
<keyword evidence="11" id="KW-0718">Serine biosynthesis</keyword>